<dbReference type="Gene3D" id="3.30.30.10">
    <property type="entry name" value="Knottin, scorpion toxin-like"/>
    <property type="match status" value="1"/>
</dbReference>
<protein>
    <recommendedName>
        <fullName evidence="4">Knottin scorpion toxin-like domain-containing protein</fullName>
    </recommendedName>
</protein>
<accession>A0A3B6AQK1</accession>
<keyword evidence="3" id="KW-1185">Reference proteome</keyword>
<evidence type="ECO:0000313" key="2">
    <source>
        <dbReference type="EnsemblPlants" id="TraesCS2A02G013100.1"/>
    </source>
</evidence>
<sequence length="85" mass="9555">MTNMGKGQVGTNKALICLWLVMLLLLSSEEMRSDGCEGHDSQTWDDNMCVKHGTCNVVCQREGYDRGRCYVTVCRCYKNCTALPI</sequence>
<dbReference type="Gramene" id="TraesCS2A03G0028400.1">
    <property type="protein sequence ID" value="TraesCS2A03G0028400.1.CDS"/>
    <property type="gene ID" value="TraesCS2A03G0028400"/>
</dbReference>
<dbReference type="SMR" id="A0A3B6AQK1"/>
<organism evidence="2">
    <name type="scientific">Triticum aestivum</name>
    <name type="common">Wheat</name>
    <dbReference type="NCBI Taxonomy" id="4565"/>
    <lineage>
        <taxon>Eukaryota</taxon>
        <taxon>Viridiplantae</taxon>
        <taxon>Streptophyta</taxon>
        <taxon>Embryophyta</taxon>
        <taxon>Tracheophyta</taxon>
        <taxon>Spermatophyta</taxon>
        <taxon>Magnoliopsida</taxon>
        <taxon>Liliopsida</taxon>
        <taxon>Poales</taxon>
        <taxon>Poaceae</taxon>
        <taxon>BOP clade</taxon>
        <taxon>Pooideae</taxon>
        <taxon>Triticodae</taxon>
        <taxon>Triticeae</taxon>
        <taxon>Triticinae</taxon>
        <taxon>Triticum</taxon>
    </lineage>
</organism>
<feature type="chain" id="PRO_5043170975" description="Knottin scorpion toxin-like domain-containing protein" evidence="1">
    <location>
        <begin position="29"/>
        <end position="85"/>
    </location>
</feature>
<dbReference type="Gramene" id="TraesCS2A02G013100.1">
    <property type="protein sequence ID" value="TraesCS2A02G013100.1"/>
    <property type="gene ID" value="TraesCS2A02G013100"/>
</dbReference>
<evidence type="ECO:0008006" key="4">
    <source>
        <dbReference type="Google" id="ProtNLM"/>
    </source>
</evidence>
<dbReference type="Proteomes" id="UP000019116">
    <property type="component" value="Chromosome 2A"/>
</dbReference>
<reference evidence="2" key="2">
    <citation type="submission" date="2018-10" db="UniProtKB">
        <authorList>
            <consortium name="EnsemblPlants"/>
        </authorList>
    </citation>
    <scope>IDENTIFICATION</scope>
</reference>
<dbReference type="Gramene" id="TraesROB_scaffold_053448_01G000100.1">
    <property type="protein sequence ID" value="TraesROB_scaffold_053448_01G000100.1"/>
    <property type="gene ID" value="TraesROB_scaffold_053448_01G000100"/>
</dbReference>
<dbReference type="EnsemblPlants" id="TraesCS2A02G013100.1">
    <property type="protein sequence ID" value="TraesCS2A02G013100.1"/>
    <property type="gene ID" value="TraesCS2A02G013100"/>
</dbReference>
<dbReference type="SUPFAM" id="SSF57095">
    <property type="entry name" value="Scorpion toxin-like"/>
    <property type="match status" value="1"/>
</dbReference>
<dbReference type="AlphaFoldDB" id="A0A3B6AQK1"/>
<reference evidence="2" key="1">
    <citation type="submission" date="2018-08" db="EMBL/GenBank/DDBJ databases">
        <authorList>
            <person name="Rossello M."/>
        </authorList>
    </citation>
    <scope>NUCLEOTIDE SEQUENCE [LARGE SCALE GENOMIC DNA]</scope>
    <source>
        <strain evidence="2">cv. Chinese Spring</strain>
    </source>
</reference>
<keyword evidence="1" id="KW-0732">Signal</keyword>
<feature type="signal peptide" evidence="1">
    <location>
        <begin position="1"/>
        <end position="28"/>
    </location>
</feature>
<dbReference type="OMA" id="DSQTWDD"/>
<proteinExistence type="predicted"/>
<evidence type="ECO:0000256" key="1">
    <source>
        <dbReference type="SAM" id="SignalP"/>
    </source>
</evidence>
<dbReference type="InterPro" id="IPR036574">
    <property type="entry name" value="Scorpion_toxin-like_sf"/>
</dbReference>
<evidence type="ECO:0000313" key="3">
    <source>
        <dbReference type="Proteomes" id="UP000019116"/>
    </source>
</evidence>
<name>A0A3B6AQK1_WHEAT</name>